<reference evidence="5 6" key="1">
    <citation type="submission" date="2019-08" db="EMBL/GenBank/DDBJ databases">
        <title>In-depth cultivation of the pig gut microbiome towards novel bacterial diversity and tailored functional studies.</title>
        <authorList>
            <person name="Wylensek D."/>
            <person name="Hitch T.C.A."/>
            <person name="Clavel T."/>
        </authorList>
    </citation>
    <scope>NUCLEOTIDE SEQUENCE [LARGE SCALE GENOMIC DNA]</scope>
    <source>
        <strain evidence="5 6">BBE-744-WT-12</strain>
    </source>
</reference>
<dbReference type="InterPro" id="IPR023198">
    <property type="entry name" value="PGP-like_dom2"/>
</dbReference>
<evidence type="ECO:0000313" key="6">
    <source>
        <dbReference type="Proteomes" id="UP000435649"/>
    </source>
</evidence>
<dbReference type="GO" id="GO:0008967">
    <property type="term" value="F:phosphoglycolate phosphatase activity"/>
    <property type="evidence" value="ECO:0007669"/>
    <property type="project" value="UniProtKB-EC"/>
</dbReference>
<dbReference type="Pfam" id="PF00702">
    <property type="entry name" value="Hydrolase"/>
    <property type="match status" value="1"/>
</dbReference>
<proteinExistence type="inferred from homology"/>
<dbReference type="GO" id="GO:0005829">
    <property type="term" value="C:cytosol"/>
    <property type="evidence" value="ECO:0007669"/>
    <property type="project" value="TreeGrafter"/>
</dbReference>
<comment type="pathway">
    <text evidence="2">Organic acid metabolism; glycolate biosynthesis; glycolate from 2-phosphoglycolate: step 1/1.</text>
</comment>
<accession>A0A844G2I5</accession>
<dbReference type="PANTHER" id="PTHR43434">
    <property type="entry name" value="PHOSPHOGLYCOLATE PHOSPHATASE"/>
    <property type="match status" value="1"/>
</dbReference>
<dbReference type="SFLD" id="SFLDS00003">
    <property type="entry name" value="Haloacid_Dehalogenase"/>
    <property type="match status" value="1"/>
</dbReference>
<gene>
    <name evidence="5" type="ORF">FYJ85_08620</name>
</gene>
<name>A0A844G2I5_9BACT</name>
<dbReference type="GO" id="GO:0006281">
    <property type="term" value="P:DNA repair"/>
    <property type="evidence" value="ECO:0007669"/>
    <property type="project" value="TreeGrafter"/>
</dbReference>
<comment type="caution">
    <text evidence="5">The sequence shown here is derived from an EMBL/GenBank/DDBJ whole genome shotgun (WGS) entry which is preliminary data.</text>
</comment>
<evidence type="ECO:0000256" key="1">
    <source>
        <dbReference type="ARBA" id="ARBA00000830"/>
    </source>
</evidence>
<dbReference type="SUPFAM" id="SSF56784">
    <property type="entry name" value="HAD-like"/>
    <property type="match status" value="1"/>
</dbReference>
<comment type="similarity">
    <text evidence="3">Belongs to the HAD-like hydrolase superfamily. CbbY/CbbZ/Gph/YieH family.</text>
</comment>
<evidence type="ECO:0000256" key="3">
    <source>
        <dbReference type="ARBA" id="ARBA00006171"/>
    </source>
</evidence>
<dbReference type="InterPro" id="IPR036412">
    <property type="entry name" value="HAD-like_sf"/>
</dbReference>
<comment type="catalytic activity">
    <reaction evidence="1">
        <text>2-phosphoglycolate + H2O = glycolate + phosphate</text>
        <dbReference type="Rhea" id="RHEA:14369"/>
        <dbReference type="ChEBI" id="CHEBI:15377"/>
        <dbReference type="ChEBI" id="CHEBI:29805"/>
        <dbReference type="ChEBI" id="CHEBI:43474"/>
        <dbReference type="ChEBI" id="CHEBI:58033"/>
        <dbReference type="EC" id="3.1.3.18"/>
    </reaction>
</comment>
<dbReference type="InterPro" id="IPR023214">
    <property type="entry name" value="HAD_sf"/>
</dbReference>
<dbReference type="Proteomes" id="UP000435649">
    <property type="component" value="Unassembled WGS sequence"/>
</dbReference>
<sequence length="212" mass="23102">MKPDGCFFDLDGTLCDTAPDIFGCWLAALKAAGLETERFRRDFRIGPPLEPMIAGLFPELTEPEREALIASFRELYCTSGFPGTVPYPGIPALLERLRRDGTRLFLATNKALRATRLIVEKQGWLPVFEQIHTPDSTPGPLCGKSERLRRALAETGLDPARCAMVGDTVPDIEAGRAAGMRTVAVTWGYGGAAELASAAPDRIWNAPPAEWT</sequence>
<dbReference type="RefSeq" id="WP_106053571.1">
    <property type="nucleotide sequence ID" value="NZ_DBFCGB010000144.1"/>
</dbReference>
<protein>
    <recommendedName>
        <fullName evidence="4">phosphoglycolate phosphatase</fullName>
        <ecNumber evidence="4">3.1.3.18</ecNumber>
    </recommendedName>
</protein>
<dbReference type="PANTHER" id="PTHR43434:SF1">
    <property type="entry name" value="PHOSPHOGLYCOLATE PHOSPHATASE"/>
    <property type="match status" value="1"/>
</dbReference>
<keyword evidence="6" id="KW-1185">Reference proteome</keyword>
<dbReference type="Gene3D" id="3.40.50.1000">
    <property type="entry name" value="HAD superfamily/HAD-like"/>
    <property type="match status" value="1"/>
</dbReference>
<organism evidence="5 6">
    <name type="scientific">Victivallis lenta</name>
    <dbReference type="NCBI Taxonomy" id="2606640"/>
    <lineage>
        <taxon>Bacteria</taxon>
        <taxon>Pseudomonadati</taxon>
        <taxon>Lentisphaerota</taxon>
        <taxon>Lentisphaeria</taxon>
        <taxon>Victivallales</taxon>
        <taxon>Victivallaceae</taxon>
        <taxon>Victivallis</taxon>
    </lineage>
</organism>
<dbReference type="InterPro" id="IPR050155">
    <property type="entry name" value="HAD-like_hydrolase_sf"/>
</dbReference>
<dbReference type="AlphaFoldDB" id="A0A844G2I5"/>
<evidence type="ECO:0000256" key="4">
    <source>
        <dbReference type="ARBA" id="ARBA00013078"/>
    </source>
</evidence>
<dbReference type="Gene3D" id="1.10.150.240">
    <property type="entry name" value="Putative phosphatase, domain 2"/>
    <property type="match status" value="1"/>
</dbReference>
<evidence type="ECO:0000313" key="5">
    <source>
        <dbReference type="EMBL" id="MST97105.1"/>
    </source>
</evidence>
<dbReference type="EC" id="3.1.3.18" evidence="4"/>
<evidence type="ECO:0000256" key="2">
    <source>
        <dbReference type="ARBA" id="ARBA00004818"/>
    </source>
</evidence>
<dbReference type="EMBL" id="VUNS01000007">
    <property type="protein sequence ID" value="MST97105.1"/>
    <property type="molecule type" value="Genomic_DNA"/>
</dbReference>
<dbReference type="SFLD" id="SFLDG01129">
    <property type="entry name" value="C1.5:_HAD__Beta-PGM__Phosphata"/>
    <property type="match status" value="1"/>
</dbReference>
<keyword evidence="5" id="KW-0378">Hydrolase</keyword>